<evidence type="ECO:0000256" key="3">
    <source>
        <dbReference type="ARBA" id="ARBA00023143"/>
    </source>
</evidence>
<evidence type="ECO:0000259" key="5">
    <source>
        <dbReference type="Pfam" id="PF12945"/>
    </source>
</evidence>
<organism evidence="6 7">
    <name type="scientific">Gilvimarinus japonicus</name>
    <dbReference type="NCBI Taxonomy" id="1796469"/>
    <lineage>
        <taxon>Bacteria</taxon>
        <taxon>Pseudomonadati</taxon>
        <taxon>Pseudomonadota</taxon>
        <taxon>Gammaproteobacteria</taxon>
        <taxon>Cellvibrionales</taxon>
        <taxon>Cellvibrionaceae</taxon>
        <taxon>Gilvimarinus</taxon>
    </lineage>
</organism>
<evidence type="ECO:0000256" key="1">
    <source>
        <dbReference type="ARBA" id="ARBA00022636"/>
    </source>
</evidence>
<evidence type="ECO:0000256" key="2">
    <source>
        <dbReference type="ARBA" id="ARBA00022741"/>
    </source>
</evidence>
<dbReference type="InterPro" id="IPR009875">
    <property type="entry name" value="PilZ_domain"/>
</dbReference>
<sequence length="227" mass="24869">MEFSDLKLPYGTSLQLQVTNSVGQPERYTARLVGAVPGRSLIFSVPRPGGKLVRFRPGQKLAVRLMIANGIGLFAAVVEAQTTEPYPLLYVSYPEAVTFKGIRGATRVTVNLPVTTTNRDDLGGAQTSGFIADISTSGARLELRDAIVNVGDTLSIEAQVRVAELKRQLTVTAVVRSRVERSTQERSQELPAVYGVEFTERDQDALLVLYAYVFAQIVEEQMPHELS</sequence>
<keyword evidence="6" id="KW-0969">Cilium</keyword>
<dbReference type="SUPFAM" id="SSF141371">
    <property type="entry name" value="PilZ domain-like"/>
    <property type="match status" value="2"/>
</dbReference>
<dbReference type="InterPro" id="IPR009926">
    <property type="entry name" value="T3SS_YcgR_PilZN"/>
</dbReference>
<keyword evidence="6" id="KW-0282">Flagellum</keyword>
<keyword evidence="7" id="KW-1185">Reference proteome</keyword>
<dbReference type="Proteomes" id="UP001595548">
    <property type="component" value="Unassembled WGS sequence"/>
</dbReference>
<reference evidence="7" key="1">
    <citation type="journal article" date="2019" name="Int. J. Syst. Evol. Microbiol.">
        <title>The Global Catalogue of Microorganisms (GCM) 10K type strain sequencing project: providing services to taxonomists for standard genome sequencing and annotation.</title>
        <authorList>
            <consortium name="The Broad Institute Genomics Platform"/>
            <consortium name="The Broad Institute Genome Sequencing Center for Infectious Disease"/>
            <person name="Wu L."/>
            <person name="Ma J."/>
        </authorList>
    </citation>
    <scope>NUCLEOTIDE SEQUENCE [LARGE SCALE GENOMIC DNA]</scope>
    <source>
        <strain evidence="7">KCTC 52141</strain>
    </source>
</reference>
<proteinExistence type="predicted"/>
<comment type="caution">
    <text evidence="6">The sequence shown here is derived from an EMBL/GenBank/DDBJ whole genome shotgun (WGS) entry which is preliminary data.</text>
</comment>
<dbReference type="EMBL" id="JBHRTL010000001">
    <property type="protein sequence ID" value="MFC3153839.1"/>
    <property type="molecule type" value="Genomic_DNA"/>
</dbReference>
<keyword evidence="2" id="KW-0547">Nucleotide-binding</keyword>
<gene>
    <name evidence="6" type="ORF">ACFOEB_01365</name>
</gene>
<feature type="domain" description="PilZ" evidence="4">
    <location>
        <begin position="103"/>
        <end position="214"/>
    </location>
</feature>
<evidence type="ECO:0000313" key="6">
    <source>
        <dbReference type="EMBL" id="MFC3153839.1"/>
    </source>
</evidence>
<evidence type="ECO:0000313" key="7">
    <source>
        <dbReference type="Proteomes" id="UP001595548"/>
    </source>
</evidence>
<dbReference type="RefSeq" id="WP_382413830.1">
    <property type="nucleotide sequence ID" value="NZ_AP031500.1"/>
</dbReference>
<name>A0ABV7HIZ5_9GAMM</name>
<dbReference type="InterPro" id="IPR012349">
    <property type="entry name" value="Split_barrel_FMN-bd"/>
</dbReference>
<dbReference type="Pfam" id="PF12945">
    <property type="entry name" value="PilZNR"/>
    <property type="match status" value="1"/>
</dbReference>
<keyword evidence="3" id="KW-0975">Bacterial flagellum</keyword>
<dbReference type="Pfam" id="PF07238">
    <property type="entry name" value="PilZ"/>
    <property type="match status" value="1"/>
</dbReference>
<keyword evidence="1" id="KW-0973">c-di-GMP</keyword>
<accession>A0ABV7HIZ5</accession>
<dbReference type="Gene3D" id="2.30.110.10">
    <property type="entry name" value="Electron Transport, Fmn-binding Protein, Chain A"/>
    <property type="match status" value="1"/>
</dbReference>
<protein>
    <submittedName>
        <fullName evidence="6">Flagellar brake protein</fullName>
    </submittedName>
</protein>
<evidence type="ECO:0000259" key="4">
    <source>
        <dbReference type="Pfam" id="PF07238"/>
    </source>
</evidence>
<keyword evidence="6" id="KW-0966">Cell projection</keyword>
<feature type="domain" description="Type III secretion system flagellar brake protein YcgR PilZN" evidence="5">
    <location>
        <begin position="11"/>
        <end position="94"/>
    </location>
</feature>
<dbReference type="Gene3D" id="2.40.10.220">
    <property type="entry name" value="predicted glycosyltransferase like domains"/>
    <property type="match status" value="1"/>
</dbReference>